<dbReference type="Proteomes" id="UP000287144">
    <property type="component" value="Unassembled WGS sequence"/>
</dbReference>
<evidence type="ECO:0000313" key="9">
    <source>
        <dbReference type="EMBL" id="RSL85215.1"/>
    </source>
</evidence>
<gene>
    <name evidence="9" type="ORF">CEP52_016209</name>
</gene>
<keyword evidence="7" id="KW-1015">Disulfide bond</keyword>
<evidence type="ECO:0000256" key="2">
    <source>
        <dbReference type="ARBA" id="ARBA00022487"/>
    </source>
</evidence>
<dbReference type="GO" id="GO:0030600">
    <property type="term" value="F:feruloyl esterase activity"/>
    <property type="evidence" value="ECO:0007669"/>
    <property type="project" value="UniProtKB-ARBA"/>
</dbReference>
<keyword evidence="2" id="KW-0719">Serine esterase</keyword>
<sequence length="593" mass="65561">MSWILWLGTLTVAVQAASLDFICSKSYAQAALPTENLPPGIKIDSSSLSAELFTNQTLSSDWFPTSTVDYCNITFAYTHDGIANDKVHVTYWVPAPDEFKNRYLSTGGGGFAINRGTRYAPSGIIAGAVSGQTDGGFGSFATNFNQVFLLANGTVNWQAVHMHGYQAHHELALIGKQFARNLYNVPDDEKIYSYYQGCSEGGREGWSQVQRYADQFDGVVVGAPAFHYSQQQVNLLFANVIEQTINYFPPTCELDKIMNLTIEACDALDGKTDGVVSRTDLCKLHFDIDDVIGESYSCDAVASNGGLRNHQVTSAATPAQSGKVTAQAAKLVKTYLDGPHDSDGRRIYLTSQFGSDFTNAYPQYNNDTESWEMALVSLGSEWVARFLNLQDTTMLSNFDNVTYDDLRDWITLGLQKYYDTLQTNWPDLTPFQSAGGKILHLHGESDPGIPAGSSVYYYEAVRKLMYPSLGYNESVSKLDDFYRLFLIPGGAHCSPNPNQPGGGWPQDTLQTVIDWVENGEAPQKLNNTGGIEEVCRWPLRPLWSKNGTAFECTYDQKSLDTWMYEFDAFKVPIFLVAVGVLNNTLTLSSCEDP</sequence>
<comment type="caution">
    <text evidence="9">The sequence shown here is derived from an EMBL/GenBank/DDBJ whole genome shotgun (WGS) entry which is preliminary data.</text>
</comment>
<organism evidence="9 10">
    <name type="scientific">Fusarium oligoseptatum</name>
    <dbReference type="NCBI Taxonomy" id="2604345"/>
    <lineage>
        <taxon>Eukaryota</taxon>
        <taxon>Fungi</taxon>
        <taxon>Dikarya</taxon>
        <taxon>Ascomycota</taxon>
        <taxon>Pezizomycotina</taxon>
        <taxon>Sordariomycetes</taxon>
        <taxon>Hypocreomycetidae</taxon>
        <taxon>Hypocreales</taxon>
        <taxon>Nectriaceae</taxon>
        <taxon>Fusarium</taxon>
        <taxon>Fusarium solani species complex</taxon>
    </lineage>
</organism>
<feature type="signal peptide" evidence="8">
    <location>
        <begin position="1"/>
        <end position="16"/>
    </location>
</feature>
<evidence type="ECO:0000256" key="3">
    <source>
        <dbReference type="ARBA" id="ARBA00022723"/>
    </source>
</evidence>
<dbReference type="SUPFAM" id="SSF53474">
    <property type="entry name" value="alpha/beta-Hydrolases"/>
    <property type="match status" value="1"/>
</dbReference>
<evidence type="ECO:0000313" key="10">
    <source>
        <dbReference type="Proteomes" id="UP000287144"/>
    </source>
</evidence>
<keyword evidence="6" id="KW-0106">Calcium</keyword>
<reference evidence="9 10" key="1">
    <citation type="submission" date="2017-06" db="EMBL/GenBank/DDBJ databases">
        <title>Comparative genomic analysis of Ambrosia Fusariam Clade fungi.</title>
        <authorList>
            <person name="Stajich J.E."/>
            <person name="Carrillo J."/>
            <person name="Kijimoto T."/>
            <person name="Eskalen A."/>
            <person name="O'Donnell K."/>
            <person name="Kasson M."/>
        </authorList>
    </citation>
    <scope>NUCLEOTIDE SEQUENCE [LARGE SCALE GENOMIC DNA]</scope>
    <source>
        <strain evidence="9 10">NRRL62579</strain>
    </source>
</reference>
<protein>
    <recommendedName>
        <fullName evidence="8">Carboxylic ester hydrolase</fullName>
        <ecNumber evidence="8">3.1.1.-</ecNumber>
    </recommendedName>
</protein>
<dbReference type="AlphaFoldDB" id="A0A428S5Z3"/>
<dbReference type="Pfam" id="PF07519">
    <property type="entry name" value="Tannase"/>
    <property type="match status" value="1"/>
</dbReference>
<feature type="chain" id="PRO_5018807775" description="Carboxylic ester hydrolase" evidence="8">
    <location>
        <begin position="17"/>
        <end position="593"/>
    </location>
</feature>
<dbReference type="PANTHER" id="PTHR33938">
    <property type="entry name" value="FERULOYL ESTERASE B-RELATED"/>
    <property type="match status" value="1"/>
</dbReference>
<name>A0A428S5Z3_9HYPO</name>
<dbReference type="PANTHER" id="PTHR33938:SF16">
    <property type="entry name" value="CARBOXYLIC ESTER HYDROLASE"/>
    <property type="match status" value="1"/>
</dbReference>
<keyword evidence="5 8" id="KW-0378">Hydrolase</keyword>
<proteinExistence type="inferred from homology"/>
<dbReference type="GO" id="GO:0046872">
    <property type="term" value="F:metal ion binding"/>
    <property type="evidence" value="ECO:0007669"/>
    <property type="project" value="UniProtKB-KW"/>
</dbReference>
<keyword evidence="4 8" id="KW-0732">Signal</keyword>
<evidence type="ECO:0000256" key="7">
    <source>
        <dbReference type="ARBA" id="ARBA00023157"/>
    </source>
</evidence>
<dbReference type="InterPro" id="IPR011118">
    <property type="entry name" value="Tannase/feruloyl_esterase"/>
</dbReference>
<evidence type="ECO:0000256" key="5">
    <source>
        <dbReference type="ARBA" id="ARBA00022801"/>
    </source>
</evidence>
<accession>A0A428S5Z3</accession>
<dbReference type="InterPro" id="IPR029058">
    <property type="entry name" value="AB_hydrolase_fold"/>
</dbReference>
<dbReference type="EC" id="3.1.1.-" evidence="8"/>
<keyword evidence="3" id="KW-0479">Metal-binding</keyword>
<evidence type="ECO:0000256" key="4">
    <source>
        <dbReference type="ARBA" id="ARBA00022729"/>
    </source>
</evidence>
<evidence type="ECO:0000256" key="8">
    <source>
        <dbReference type="RuleBase" id="RU361238"/>
    </source>
</evidence>
<comment type="similarity">
    <text evidence="1 8">Belongs to the tannase family.</text>
</comment>
<evidence type="ECO:0000256" key="1">
    <source>
        <dbReference type="ARBA" id="ARBA00006249"/>
    </source>
</evidence>
<evidence type="ECO:0000256" key="6">
    <source>
        <dbReference type="ARBA" id="ARBA00022837"/>
    </source>
</evidence>
<dbReference type="EMBL" id="NKCK01000327">
    <property type="protein sequence ID" value="RSL85215.1"/>
    <property type="molecule type" value="Genomic_DNA"/>
</dbReference>
<keyword evidence="10" id="KW-1185">Reference proteome</keyword>